<organism evidence="1 2">
    <name type="scientific">Saponaria officinalis</name>
    <name type="common">Common soapwort</name>
    <name type="synonym">Lychnis saponaria</name>
    <dbReference type="NCBI Taxonomy" id="3572"/>
    <lineage>
        <taxon>Eukaryota</taxon>
        <taxon>Viridiplantae</taxon>
        <taxon>Streptophyta</taxon>
        <taxon>Embryophyta</taxon>
        <taxon>Tracheophyta</taxon>
        <taxon>Spermatophyta</taxon>
        <taxon>Magnoliopsida</taxon>
        <taxon>eudicotyledons</taxon>
        <taxon>Gunneridae</taxon>
        <taxon>Pentapetalae</taxon>
        <taxon>Caryophyllales</taxon>
        <taxon>Caryophyllaceae</taxon>
        <taxon>Caryophylleae</taxon>
        <taxon>Saponaria</taxon>
    </lineage>
</organism>
<protein>
    <submittedName>
        <fullName evidence="1">Uncharacterized protein</fullName>
    </submittedName>
</protein>
<name>A0AAW1J3Y7_SAPOF</name>
<dbReference type="EMBL" id="JBDFQZ010000008">
    <property type="protein sequence ID" value="KAK9697728.1"/>
    <property type="molecule type" value="Genomic_DNA"/>
</dbReference>
<sequence>MFGTNGGDLGNSIRGAINGLGIVGAISSQGLGKLKTNGDDGDNAFSRSMSLGGLNGNNGQGIGNGLNSRSKGLGGALGCTFQGTSGGRSTKNGGGLCSDVAGAIGFPKTGSPNTIGKIARPINGGSRLGSPIFGSGGKFGKNGGGLGNSISGAINGLEIAGAIASQGPGKPKLNGTVGDIFNGNGSGLDRKFGKNGGGLGNSISGAVNGLRITGAVTSQGSAKPKANGGVEDIFNGIGGGLGSKSLRGGKFPLEGSKNNNAFSRNIGLGGLNNNNGRGIGGGLNSGSKGLGDALRRSFHGISGGRSANKGDGLSSKVVGALGLASGGLGRSPSAGPFNLGKNIGRGIGGSEVAGALGLASGGLGGSPSAEPFNLGNNNGRGIGGIGENIGGGSLIFGSDRMFGKNSGGFGNSINGAVNGLGIAGAIASQGSAKPKANGGVGDIFNGIGGGLGSNSLRGGRFPLEGRKNNNAFCRNTGLGGLNGNNGQGIDGGLNSGSKGLRGALGRAFQGTSGGRSANNGGGLGSEVAGPLGLVSGGLGGNPSARPFNLGKNNGRGIGGIGESLGGGSPIFNSDRKFGKYGGGLGNSISCAVNGLGIAGVIASQGSGKPKSNGGVGDIFNGNGGGLGGLNGNNGQGIGGGLNSGFKGLGGSLGRAFQRTNGGRSANNRGGLGFEVAGALGLTSGGFDRKFGKNGGGVGNLIICAVNGFGIAGAIASQGLGKPKANGGVGDIFNCIGGGRGSNSLRGGRLALEGTKNNNAFSRNTGLGGLNGNNGQGIGGGLNSGSKGLRGALGRAFQGTSGGRSTNNGGGLGSEVAGPLGLVSGGLGGNPSARPFNLGKNNGRGIGGIGENLGGVSPLFGSDRKFGKNVGGLGNSISGAVNGLGVAGAIANQGLGKPKANGGVGEIFNVIGGGLGSKSLRGSGFPL</sequence>
<accession>A0AAW1J3Y7</accession>
<gene>
    <name evidence="1" type="ORF">RND81_08G056900</name>
</gene>
<keyword evidence="2" id="KW-1185">Reference proteome</keyword>
<dbReference type="AlphaFoldDB" id="A0AAW1J3Y7"/>
<comment type="caution">
    <text evidence="1">The sequence shown here is derived from an EMBL/GenBank/DDBJ whole genome shotgun (WGS) entry which is preliminary data.</text>
</comment>
<proteinExistence type="predicted"/>
<evidence type="ECO:0000313" key="1">
    <source>
        <dbReference type="EMBL" id="KAK9697728.1"/>
    </source>
</evidence>
<reference evidence="1" key="1">
    <citation type="submission" date="2024-03" db="EMBL/GenBank/DDBJ databases">
        <title>WGS assembly of Saponaria officinalis var. Norfolk2.</title>
        <authorList>
            <person name="Jenkins J."/>
            <person name="Shu S."/>
            <person name="Grimwood J."/>
            <person name="Barry K."/>
            <person name="Goodstein D."/>
            <person name="Schmutz J."/>
            <person name="Leebens-Mack J."/>
            <person name="Osbourn A."/>
        </authorList>
    </citation>
    <scope>NUCLEOTIDE SEQUENCE [LARGE SCALE GENOMIC DNA]</scope>
    <source>
        <strain evidence="1">JIC</strain>
    </source>
</reference>
<evidence type="ECO:0000313" key="2">
    <source>
        <dbReference type="Proteomes" id="UP001443914"/>
    </source>
</evidence>
<dbReference type="Proteomes" id="UP001443914">
    <property type="component" value="Unassembled WGS sequence"/>
</dbReference>